<protein>
    <submittedName>
        <fullName evidence="4">DNA-binding SARP family transcriptional activator</fullName>
    </submittedName>
</protein>
<feature type="domain" description="Bacterial transcriptional activator" evidence="3">
    <location>
        <begin position="97"/>
        <end position="229"/>
    </location>
</feature>
<keyword evidence="5" id="KW-1185">Reference proteome</keyword>
<evidence type="ECO:0000256" key="1">
    <source>
        <dbReference type="ARBA" id="ARBA00022741"/>
    </source>
</evidence>
<dbReference type="Pfam" id="PF03704">
    <property type="entry name" value="BTAD"/>
    <property type="match status" value="1"/>
</dbReference>
<dbReference type="InterPro" id="IPR041664">
    <property type="entry name" value="AAA_16"/>
</dbReference>
<dbReference type="SMART" id="SM01043">
    <property type="entry name" value="BTAD"/>
    <property type="match status" value="1"/>
</dbReference>
<dbReference type="InterPro" id="IPR036388">
    <property type="entry name" value="WH-like_DNA-bd_sf"/>
</dbReference>
<gene>
    <name evidence="4" type="ORF">HNQ80_003675</name>
</gene>
<keyword evidence="2" id="KW-0067">ATP-binding</keyword>
<dbReference type="Gene3D" id="1.25.40.10">
    <property type="entry name" value="Tetratricopeptide repeat domain"/>
    <property type="match status" value="2"/>
</dbReference>
<evidence type="ECO:0000313" key="4">
    <source>
        <dbReference type="EMBL" id="MBB6217552.1"/>
    </source>
</evidence>
<dbReference type="GO" id="GO:0005524">
    <property type="term" value="F:ATP binding"/>
    <property type="evidence" value="ECO:0007669"/>
    <property type="project" value="UniProtKB-KW"/>
</dbReference>
<dbReference type="PANTHER" id="PTHR16305">
    <property type="entry name" value="TESTICULAR SOLUBLE ADENYLYL CYCLASE"/>
    <property type="match status" value="1"/>
</dbReference>
<dbReference type="Proteomes" id="UP000579281">
    <property type="component" value="Unassembled WGS sequence"/>
</dbReference>
<dbReference type="PANTHER" id="PTHR16305:SF28">
    <property type="entry name" value="GUANYLATE CYCLASE DOMAIN-CONTAINING PROTEIN"/>
    <property type="match status" value="1"/>
</dbReference>
<name>A0A841L327_9FIRM</name>
<dbReference type="InterPro" id="IPR019734">
    <property type="entry name" value="TPR_rpt"/>
</dbReference>
<sequence length="1020" mass="119781">MHSIQVKMLQAPMVFKDQEQVIFPFRKAEALFYYLVVNGQASRDELVDLLWGEVEEETAKKNLRHAMYKIRKAFDMDIIISPQKSLVMINPEIEIFTDLKQFMTDEEKGMDAYGGEFLQGFLVKDGEKFEEWMFRSREYYRDLYISKLYERMYQYREKGELRRVKYYGKLLVEVEPFDEGAYRMLMDAYGKEGAYHKAAELYKRLEATLKQELGITPDHETKAVYEDILGKRSRENTQREKQENKGFFYGRHGELRMLEKHYDRFIQGQKVPSVLIIGEAGIGKTKLKERFLEEVSGEDTFILQANCYQAEEIYPLKPWHQIFMDLGEIVRKEKIMIPLLWRSIVLRLFPGFDPEATGLSDNPVEGIDRVKYHTAEEAILGIMKKIALKKKILLVFEDTQWMDATSIGLLSFVLRHQGQNRIMLVGTCRNGHDKRIEQFVTNMVKDQLLDKIELTRFTKEEVADFIEKALPGREIEKEIKERIYHETEGNAFFLIELLKTMEEKGTIGEISGTGQDILKSRIVDITEEGMKLLNIAALFFDRVTLDMLQTISGKDELEILDRVEELQRRYILKEVEQNEEISFEFTHHKLREFIYGLQSPGRKKVLHHRIGQILEQNLQNDYRDKFIYSKLIYHFSNGGNRLAALKYRIKHLDEYSDFSHELFPILYDENMEDEKIIYLNQEESMKYLNDLELQLKDVQKTEKDQQGLAKLEIAFYHTKGRYCIQEGEYSQGIEAIQKMIQGAERIADDGYMLKGYRQMVYYGIQVHQTTLMQEYLTKGIALARKMQHQKEMGIFLRLQGLQRLMIGAYEEAEEILKESIHIFEMLSQREDRYTLNIAAAYNYMGEIRRYNMKFASALHYYDKAMDICNEKKVFRGITLFNTNAGQAAFDMGDYDRAKNYFTKAIETYRQVDTFLGRSTAEGYMALLLIREGKYQEALDSLKNAEEYGKKLQSPYEQGLIYRVKAEIRGQMVSNDRIRKVFEKHLQDTVEVYCDQGINLLKKAKNCYEIDILKALGRGKG</sequence>
<dbReference type="Pfam" id="PF13424">
    <property type="entry name" value="TPR_12"/>
    <property type="match status" value="1"/>
</dbReference>
<evidence type="ECO:0000256" key="2">
    <source>
        <dbReference type="ARBA" id="ARBA00022840"/>
    </source>
</evidence>
<keyword evidence="1" id="KW-0547">Nucleotide-binding</keyword>
<evidence type="ECO:0000259" key="3">
    <source>
        <dbReference type="SMART" id="SM01043"/>
    </source>
</evidence>
<dbReference type="InterPro" id="IPR005158">
    <property type="entry name" value="BTAD"/>
</dbReference>
<dbReference type="EMBL" id="JACHEN010000025">
    <property type="protein sequence ID" value="MBB6217552.1"/>
    <property type="molecule type" value="Genomic_DNA"/>
</dbReference>
<keyword evidence="4" id="KW-0238">DNA-binding</keyword>
<dbReference type="Gene3D" id="1.10.10.10">
    <property type="entry name" value="Winged helix-like DNA-binding domain superfamily/Winged helix DNA-binding domain"/>
    <property type="match status" value="1"/>
</dbReference>
<evidence type="ECO:0000313" key="5">
    <source>
        <dbReference type="Proteomes" id="UP000579281"/>
    </source>
</evidence>
<dbReference type="AlphaFoldDB" id="A0A841L327"/>
<accession>A0A841L327</accession>
<dbReference type="InterPro" id="IPR011990">
    <property type="entry name" value="TPR-like_helical_dom_sf"/>
</dbReference>
<reference evidence="4 5" key="1">
    <citation type="submission" date="2020-08" db="EMBL/GenBank/DDBJ databases">
        <title>Genomic Encyclopedia of Type Strains, Phase IV (KMG-IV): sequencing the most valuable type-strain genomes for metagenomic binning, comparative biology and taxonomic classification.</title>
        <authorList>
            <person name="Goeker M."/>
        </authorList>
    </citation>
    <scope>NUCLEOTIDE SEQUENCE [LARGE SCALE GENOMIC DNA]</scope>
    <source>
        <strain evidence="4 5">DSM 103526</strain>
    </source>
</reference>
<dbReference type="SUPFAM" id="SSF52540">
    <property type="entry name" value="P-loop containing nucleoside triphosphate hydrolases"/>
    <property type="match status" value="1"/>
</dbReference>
<dbReference type="SMART" id="SM00028">
    <property type="entry name" value="TPR"/>
    <property type="match status" value="4"/>
</dbReference>
<dbReference type="GO" id="GO:0004016">
    <property type="term" value="F:adenylate cyclase activity"/>
    <property type="evidence" value="ECO:0007669"/>
    <property type="project" value="TreeGrafter"/>
</dbReference>
<proteinExistence type="predicted"/>
<dbReference type="GO" id="GO:0003677">
    <property type="term" value="F:DNA binding"/>
    <property type="evidence" value="ECO:0007669"/>
    <property type="project" value="UniProtKB-KW"/>
</dbReference>
<dbReference type="Pfam" id="PF13191">
    <property type="entry name" value="AAA_16"/>
    <property type="match status" value="1"/>
</dbReference>
<comment type="caution">
    <text evidence="4">The sequence shown here is derived from an EMBL/GenBank/DDBJ whole genome shotgun (WGS) entry which is preliminary data.</text>
</comment>
<dbReference type="GO" id="GO:0005737">
    <property type="term" value="C:cytoplasm"/>
    <property type="evidence" value="ECO:0007669"/>
    <property type="project" value="TreeGrafter"/>
</dbReference>
<dbReference type="InterPro" id="IPR027417">
    <property type="entry name" value="P-loop_NTPase"/>
</dbReference>
<organism evidence="4 5">
    <name type="scientific">Anaerosolibacter carboniphilus</name>
    <dbReference type="NCBI Taxonomy" id="1417629"/>
    <lineage>
        <taxon>Bacteria</taxon>
        <taxon>Bacillati</taxon>
        <taxon>Bacillota</taxon>
        <taxon>Clostridia</taxon>
        <taxon>Peptostreptococcales</taxon>
        <taxon>Thermotaleaceae</taxon>
        <taxon>Anaerosolibacter</taxon>
    </lineage>
</organism>
<dbReference type="SUPFAM" id="SSF48452">
    <property type="entry name" value="TPR-like"/>
    <property type="match status" value="2"/>
</dbReference>
<dbReference type="Gene3D" id="3.40.50.300">
    <property type="entry name" value="P-loop containing nucleotide triphosphate hydrolases"/>
    <property type="match status" value="1"/>
</dbReference>